<keyword evidence="4" id="KW-1185">Reference proteome</keyword>
<dbReference type="GeneID" id="87805319"/>
<dbReference type="RefSeq" id="XP_062624554.1">
    <property type="nucleotide sequence ID" value="XM_062768570.1"/>
</dbReference>
<gene>
    <name evidence="3" type="ORF">LOC62_02G002069</name>
</gene>
<evidence type="ECO:0000256" key="2">
    <source>
        <dbReference type="SAM" id="MobiDB-lite"/>
    </source>
</evidence>
<sequence>MGMRTQAKAMVAKVTKKVNKTFKKKVKVAVPQDAAVIGDSVDIKVDVKTVIAAEVAIDKPVVEYDNTQLTVATAVRPSPLKEAGPVRRDVIELFEEDNTPSPLVSWVKHQLEAITEDEEELVEAVKEAKTPLVDISKAPLDADIQVAAPKPNDKVEGTKIPAKEIPADVQHVGTTATPTDKVEGKTIGASEAADTEAFVKDKAHTAATGVHAVDAVGIKYPAVAGDSLDQLFESLFSLCAPVAEAADLTATELTATEEDLEDSNELLEQLLAWCAPPVAEDPAAAALDLDKIFSSLLIECGEVDAVAALLGPLPVPPTAADTAALVLKDVPSVRRECPSRAAAKDVILVAAAPDLALSRAPATTTPAPTRSLEFPRWDATATTGVNVAVAVEEALAVSRARHHEELERLEARHRAQIADIVASQRRAVDALQAKIQELEAAYANLEEEMEMEKEGSDLVKARADEAETMALSAIASKTEAEAAWRAEKQANESLAAELSASFAARAQERKKAQARVQRYKSDSTARCDQLIALNDEVLDLKGALAAERIDKGALLALLATKGTETASTRQPPTPRPTPSPEGSATMFPTAVSTTTDGTGADGETSVLEGGKRAEERRERRTSGLEPLRLPAIVQGRPTRERRASSIV</sequence>
<reference evidence="3" key="1">
    <citation type="submission" date="2023-10" db="EMBL/GenBank/DDBJ databases">
        <authorList>
            <person name="Noh H."/>
        </authorList>
    </citation>
    <scope>NUCLEOTIDE SEQUENCE</scope>
    <source>
        <strain evidence="3">DUCC4014</strain>
    </source>
</reference>
<protein>
    <submittedName>
        <fullName evidence="3">Uncharacterized protein</fullName>
    </submittedName>
</protein>
<keyword evidence="1" id="KW-0175">Coiled coil</keyword>
<feature type="compositionally biased region" description="Basic and acidic residues" evidence="2">
    <location>
        <begin position="609"/>
        <end position="622"/>
    </location>
</feature>
<feature type="coiled-coil region" evidence="1">
    <location>
        <begin position="399"/>
        <end position="455"/>
    </location>
</feature>
<evidence type="ECO:0000313" key="3">
    <source>
        <dbReference type="EMBL" id="WOO78522.1"/>
    </source>
</evidence>
<evidence type="ECO:0000313" key="4">
    <source>
        <dbReference type="Proteomes" id="UP000827549"/>
    </source>
</evidence>
<name>A0AAF1BGD2_9TREE</name>
<dbReference type="Proteomes" id="UP000827549">
    <property type="component" value="Chromosome 2"/>
</dbReference>
<evidence type="ECO:0000256" key="1">
    <source>
        <dbReference type="SAM" id="Coils"/>
    </source>
</evidence>
<feature type="compositionally biased region" description="Basic and acidic residues" evidence="2">
    <location>
        <begin position="637"/>
        <end position="647"/>
    </location>
</feature>
<accession>A0AAF1BGD2</accession>
<organism evidence="3 4">
    <name type="scientific">Vanrija pseudolonga</name>
    <dbReference type="NCBI Taxonomy" id="143232"/>
    <lineage>
        <taxon>Eukaryota</taxon>
        <taxon>Fungi</taxon>
        <taxon>Dikarya</taxon>
        <taxon>Basidiomycota</taxon>
        <taxon>Agaricomycotina</taxon>
        <taxon>Tremellomycetes</taxon>
        <taxon>Trichosporonales</taxon>
        <taxon>Trichosporonaceae</taxon>
        <taxon>Vanrija</taxon>
    </lineage>
</organism>
<feature type="region of interest" description="Disordered" evidence="2">
    <location>
        <begin position="562"/>
        <end position="647"/>
    </location>
</feature>
<dbReference type="EMBL" id="CP086715">
    <property type="protein sequence ID" value="WOO78522.1"/>
    <property type="molecule type" value="Genomic_DNA"/>
</dbReference>
<dbReference type="AlphaFoldDB" id="A0AAF1BGD2"/>
<proteinExistence type="predicted"/>
<feature type="compositionally biased region" description="Low complexity" evidence="2">
    <location>
        <begin position="589"/>
        <end position="605"/>
    </location>
</feature>